<evidence type="ECO:0000313" key="2">
    <source>
        <dbReference type="Proteomes" id="UP001516400"/>
    </source>
</evidence>
<keyword evidence="2" id="KW-1185">Reference proteome</keyword>
<evidence type="ECO:0000313" key="1">
    <source>
        <dbReference type="EMBL" id="KAL3273495.1"/>
    </source>
</evidence>
<gene>
    <name evidence="1" type="ORF">HHI36_014936</name>
</gene>
<comment type="caution">
    <text evidence="1">The sequence shown here is derived from an EMBL/GenBank/DDBJ whole genome shotgun (WGS) entry which is preliminary data.</text>
</comment>
<dbReference type="EMBL" id="JABFTP020000062">
    <property type="protein sequence ID" value="KAL3273495.1"/>
    <property type="molecule type" value="Genomic_DNA"/>
</dbReference>
<proteinExistence type="predicted"/>
<accession>A0ABD2N419</accession>
<name>A0ABD2N419_9CUCU</name>
<dbReference type="AlphaFoldDB" id="A0ABD2N419"/>
<reference evidence="1 2" key="1">
    <citation type="journal article" date="2021" name="BMC Biol.">
        <title>Horizontally acquired antibacterial genes associated with adaptive radiation of ladybird beetles.</title>
        <authorList>
            <person name="Li H.S."/>
            <person name="Tang X.F."/>
            <person name="Huang Y.H."/>
            <person name="Xu Z.Y."/>
            <person name="Chen M.L."/>
            <person name="Du X.Y."/>
            <person name="Qiu B.Y."/>
            <person name="Chen P.T."/>
            <person name="Zhang W."/>
            <person name="Slipinski A."/>
            <person name="Escalona H.E."/>
            <person name="Waterhouse R.M."/>
            <person name="Zwick A."/>
            <person name="Pang H."/>
        </authorList>
    </citation>
    <scope>NUCLEOTIDE SEQUENCE [LARGE SCALE GENOMIC DNA]</scope>
    <source>
        <strain evidence="1">SYSU2018</strain>
    </source>
</reference>
<organism evidence="1 2">
    <name type="scientific">Cryptolaemus montrouzieri</name>
    <dbReference type="NCBI Taxonomy" id="559131"/>
    <lineage>
        <taxon>Eukaryota</taxon>
        <taxon>Metazoa</taxon>
        <taxon>Ecdysozoa</taxon>
        <taxon>Arthropoda</taxon>
        <taxon>Hexapoda</taxon>
        <taxon>Insecta</taxon>
        <taxon>Pterygota</taxon>
        <taxon>Neoptera</taxon>
        <taxon>Endopterygota</taxon>
        <taxon>Coleoptera</taxon>
        <taxon>Polyphaga</taxon>
        <taxon>Cucujiformia</taxon>
        <taxon>Coccinelloidea</taxon>
        <taxon>Coccinellidae</taxon>
        <taxon>Scymninae</taxon>
        <taxon>Scymnini</taxon>
        <taxon>Cryptolaemus</taxon>
    </lineage>
</organism>
<protein>
    <submittedName>
        <fullName evidence="1">Uncharacterized protein</fullName>
    </submittedName>
</protein>
<sequence>IYVVTLPLHRVRQCKILQVQVPKHPGNGKLGRSRRISRRGNCLVEKNYEQNQSAREKCFQLSEEFLNQHLAGMVKSQVSKKKESWYKIFARIHAICSESLFLWTKCIYIHGEIFYFTNKTYPTEHDILDLQSRYP</sequence>
<feature type="non-terminal residue" evidence="1">
    <location>
        <position position="1"/>
    </location>
</feature>
<dbReference type="Proteomes" id="UP001516400">
    <property type="component" value="Unassembled WGS sequence"/>
</dbReference>